<dbReference type="AlphaFoldDB" id="A0A1H4ESK1"/>
<dbReference type="InterPro" id="IPR036086">
    <property type="entry name" value="ParB/Sulfiredoxin_sf"/>
</dbReference>
<dbReference type="PANTHER" id="PTHR33375">
    <property type="entry name" value="CHROMOSOME-PARTITIONING PROTEIN PARB-RELATED"/>
    <property type="match status" value="1"/>
</dbReference>
<evidence type="ECO:0000256" key="2">
    <source>
        <dbReference type="SAM" id="Coils"/>
    </source>
</evidence>
<dbReference type="Gene3D" id="3.90.1530.30">
    <property type="match status" value="1"/>
</dbReference>
<dbReference type="PANTHER" id="PTHR33375:SF7">
    <property type="entry name" value="CHROMOSOME 2-PARTITIONING PROTEIN PARB-RELATED"/>
    <property type="match status" value="1"/>
</dbReference>
<dbReference type="GO" id="GO:0003677">
    <property type="term" value="F:DNA binding"/>
    <property type="evidence" value="ECO:0007669"/>
    <property type="project" value="InterPro"/>
</dbReference>
<dbReference type="EMBL" id="FNQM01000015">
    <property type="protein sequence ID" value="SEA87588.1"/>
    <property type="molecule type" value="Genomic_DNA"/>
</dbReference>
<reference evidence="5 6" key="1">
    <citation type="submission" date="2016-10" db="EMBL/GenBank/DDBJ databases">
        <authorList>
            <person name="de Groot N.N."/>
        </authorList>
    </citation>
    <scope>NUCLEOTIDE SEQUENCE [LARGE SCALE GENOMIC DNA]</scope>
    <source>
        <strain evidence="5 6">DSM 15345</strain>
    </source>
</reference>
<dbReference type="InterPro" id="IPR050336">
    <property type="entry name" value="Chromosome_partition/occlusion"/>
</dbReference>
<dbReference type="Proteomes" id="UP000198703">
    <property type="component" value="Unassembled WGS sequence"/>
</dbReference>
<name>A0A1H4ESK1_9RHOB</name>
<comment type="similarity">
    <text evidence="1">Belongs to the ParB family.</text>
</comment>
<feature type="compositionally biased region" description="Low complexity" evidence="3">
    <location>
        <begin position="711"/>
        <end position="722"/>
    </location>
</feature>
<feature type="domain" description="ParB-like N-terminal" evidence="4">
    <location>
        <begin position="9"/>
        <end position="104"/>
    </location>
</feature>
<accession>A0A1H4ESK1</accession>
<dbReference type="Pfam" id="PF17762">
    <property type="entry name" value="HTH_ParB"/>
    <property type="match status" value="1"/>
</dbReference>
<dbReference type="SMART" id="SM00470">
    <property type="entry name" value="ParB"/>
    <property type="match status" value="1"/>
</dbReference>
<dbReference type="NCBIfam" id="TIGR00180">
    <property type="entry name" value="parB_part"/>
    <property type="match status" value="1"/>
</dbReference>
<dbReference type="SUPFAM" id="SSF109709">
    <property type="entry name" value="KorB DNA-binding domain-like"/>
    <property type="match status" value="1"/>
</dbReference>
<evidence type="ECO:0000313" key="5">
    <source>
        <dbReference type="EMBL" id="SEA87588.1"/>
    </source>
</evidence>
<dbReference type="Pfam" id="PF02195">
    <property type="entry name" value="ParB_N"/>
    <property type="match status" value="1"/>
</dbReference>
<feature type="region of interest" description="Disordered" evidence="3">
    <location>
        <begin position="360"/>
        <end position="415"/>
    </location>
</feature>
<evidence type="ECO:0000259" key="4">
    <source>
        <dbReference type="SMART" id="SM00470"/>
    </source>
</evidence>
<dbReference type="InterPro" id="IPR004437">
    <property type="entry name" value="ParB/RepB/Spo0J"/>
</dbReference>
<dbReference type="Gene3D" id="1.10.10.2830">
    <property type="match status" value="1"/>
</dbReference>
<dbReference type="CDD" id="cd16406">
    <property type="entry name" value="ParB_N_like"/>
    <property type="match status" value="1"/>
</dbReference>
<feature type="region of interest" description="Disordered" evidence="3">
    <location>
        <begin position="685"/>
        <end position="722"/>
    </location>
</feature>
<dbReference type="GO" id="GO:0005694">
    <property type="term" value="C:chromosome"/>
    <property type="evidence" value="ECO:0007669"/>
    <property type="project" value="TreeGrafter"/>
</dbReference>
<feature type="compositionally biased region" description="Basic and acidic residues" evidence="3">
    <location>
        <begin position="366"/>
        <end position="403"/>
    </location>
</feature>
<protein>
    <submittedName>
        <fullName evidence="5">Chromosome partitioning protein, ParB family</fullName>
    </submittedName>
</protein>
<feature type="region of interest" description="Disordered" evidence="3">
    <location>
        <begin position="427"/>
        <end position="447"/>
    </location>
</feature>
<feature type="compositionally biased region" description="Acidic residues" evidence="3">
    <location>
        <begin position="697"/>
        <end position="710"/>
    </location>
</feature>
<feature type="compositionally biased region" description="Basic and acidic residues" evidence="3">
    <location>
        <begin position="434"/>
        <end position="447"/>
    </location>
</feature>
<proteinExistence type="inferred from homology"/>
<evidence type="ECO:0000256" key="1">
    <source>
        <dbReference type="ARBA" id="ARBA00006295"/>
    </source>
</evidence>
<gene>
    <name evidence="5" type="ORF">SAMN05444370_11559</name>
</gene>
<dbReference type="SUPFAM" id="SSF110849">
    <property type="entry name" value="ParB/Sulfiredoxin"/>
    <property type="match status" value="1"/>
</dbReference>
<organism evidence="5 6">
    <name type="scientific">Rubrimonas cliftonensis</name>
    <dbReference type="NCBI Taxonomy" id="89524"/>
    <lineage>
        <taxon>Bacteria</taxon>
        <taxon>Pseudomonadati</taxon>
        <taxon>Pseudomonadota</taxon>
        <taxon>Alphaproteobacteria</taxon>
        <taxon>Rhodobacterales</taxon>
        <taxon>Paracoccaceae</taxon>
        <taxon>Rubrimonas</taxon>
    </lineage>
</organism>
<keyword evidence="6" id="KW-1185">Reference proteome</keyword>
<feature type="compositionally biased region" description="Basic and acidic residues" evidence="3">
    <location>
        <begin position="685"/>
        <end position="696"/>
    </location>
</feature>
<evidence type="ECO:0000256" key="3">
    <source>
        <dbReference type="SAM" id="MobiDB-lite"/>
    </source>
</evidence>
<keyword evidence="2" id="KW-0175">Coiled coil</keyword>
<dbReference type="GO" id="GO:0007059">
    <property type="term" value="P:chromosome segregation"/>
    <property type="evidence" value="ECO:0007669"/>
    <property type="project" value="TreeGrafter"/>
</dbReference>
<dbReference type="InterPro" id="IPR041468">
    <property type="entry name" value="HTH_ParB/Spo0J"/>
</dbReference>
<dbReference type="InterPro" id="IPR003115">
    <property type="entry name" value="ParB_N"/>
</dbReference>
<dbReference type="STRING" id="89524.SAMN05444370_11559"/>
<evidence type="ECO:0000313" key="6">
    <source>
        <dbReference type="Proteomes" id="UP000198703"/>
    </source>
</evidence>
<sequence length="722" mass="77935">MAAKTSAIREIAFDKLHFTGKYNVRQMSDAPIEPLAATIARAGVIQNLIVVEEPKGRFDIAAGRRRWLAVAHNVEAGLTPGDVRIACKVVGPEIALELSLMENIEREAMNPAEEAAAFARLIDDGMEVAAIAASFGRTERHVRARERLGRLAEPVFAAFQARALSIEQAQAFGVSDDAARQTEVFEAWSRAGHWERGADAIRRMMTENRVAATHPHAVFIGREAYLAAGGRIDEDLFGDRAYFCDPELVQRLATEKLHAAADAYTAEGWKWAGVMLEQNYAAMRGLSRMTAVEIALDEADQARWEAIEAEMESEELDEEAYDALAAEMEALEQKTRTWTDAQKAQGGVLLWIDRDGELGGELGLQRPDDMTPKARAADEPGRDDAGGGADADRGGDEDARNDAGGDGAPDAPSGPVVRAVFQIGAGETVVSETPRPDADAAKPKRDPYSAALRDDLRTILKGALQLSVAENPALARDLLEFETVMHARAPYGWRHGALELRLTSAVARLKQDGWRFDEEMAATPGALSTVALGGDDGPFDVAAAFAAFRALPSADRDALLADAVATSVKAALPVEINPTDYATSWKELGHATANLVACAQPEIRRIWTPTKDNFLSRLAKPVLLDIVQETLGGDVARQLMAAKKGDLVDAVHAAFNDAKTRSRYDDATLQRLDFWVPAVMRHDAVGGPVSDDRTDADATDPEFAEDDDAAAETPTVDAIAAE</sequence>
<feature type="coiled-coil region" evidence="2">
    <location>
        <begin position="299"/>
        <end position="341"/>
    </location>
</feature>